<protein>
    <submittedName>
        <fullName evidence="1">Uncharacterized protein</fullName>
    </submittedName>
</protein>
<sequence length="210" mass="24032">MIRTMMSDTFIFLTIYFLPCYPWTVRRTLDLFLNKTNDTWATLIPALVSICRWHQRTIAQNLNRFSYSVHFLLSTHAKATRVAILRFTVECISRTCAHISSKTGVRGHFGGIVVLTMLIGDFLQVLHFRNVASTHRNRTLAGSCQSTIVMILSEGQITVESTTCPQFITKLEEADILLPTSCECHFELANSERRMTYGDSHDERRPKKGR</sequence>
<name>A0ACC0UBP5_9AGAM</name>
<proteinExistence type="predicted"/>
<organism evidence="1 2">
    <name type="scientific">Russula earlei</name>
    <dbReference type="NCBI Taxonomy" id="71964"/>
    <lineage>
        <taxon>Eukaryota</taxon>
        <taxon>Fungi</taxon>
        <taxon>Dikarya</taxon>
        <taxon>Basidiomycota</taxon>
        <taxon>Agaricomycotina</taxon>
        <taxon>Agaricomycetes</taxon>
        <taxon>Russulales</taxon>
        <taxon>Russulaceae</taxon>
        <taxon>Russula</taxon>
    </lineage>
</organism>
<evidence type="ECO:0000313" key="2">
    <source>
        <dbReference type="Proteomes" id="UP001207468"/>
    </source>
</evidence>
<dbReference type="EMBL" id="JAGFNK010000087">
    <property type="protein sequence ID" value="KAI9508527.1"/>
    <property type="molecule type" value="Genomic_DNA"/>
</dbReference>
<keyword evidence="2" id="KW-1185">Reference proteome</keyword>
<dbReference type="Proteomes" id="UP001207468">
    <property type="component" value="Unassembled WGS sequence"/>
</dbReference>
<comment type="caution">
    <text evidence="1">The sequence shown here is derived from an EMBL/GenBank/DDBJ whole genome shotgun (WGS) entry which is preliminary data.</text>
</comment>
<reference evidence="1" key="1">
    <citation type="submission" date="2021-03" db="EMBL/GenBank/DDBJ databases">
        <title>Evolutionary priming and transition to the ectomycorrhizal habit in an iconic lineage of mushroom-forming fungi: is preadaptation a requirement?</title>
        <authorList>
            <consortium name="DOE Joint Genome Institute"/>
            <person name="Looney B.P."/>
            <person name="Miyauchi S."/>
            <person name="Morin E."/>
            <person name="Drula E."/>
            <person name="Courty P.E."/>
            <person name="Chicoki N."/>
            <person name="Fauchery L."/>
            <person name="Kohler A."/>
            <person name="Kuo A."/>
            <person name="LaButti K."/>
            <person name="Pangilinan J."/>
            <person name="Lipzen A."/>
            <person name="Riley R."/>
            <person name="Andreopoulos W."/>
            <person name="He G."/>
            <person name="Johnson J."/>
            <person name="Barry K.W."/>
            <person name="Grigoriev I.V."/>
            <person name="Nagy L."/>
            <person name="Hibbett D."/>
            <person name="Henrissat B."/>
            <person name="Matheny P.B."/>
            <person name="Labbe J."/>
            <person name="Martin A.F."/>
        </authorList>
    </citation>
    <scope>NUCLEOTIDE SEQUENCE</scope>
    <source>
        <strain evidence="1">BPL698</strain>
    </source>
</reference>
<evidence type="ECO:0000313" key="1">
    <source>
        <dbReference type="EMBL" id="KAI9508527.1"/>
    </source>
</evidence>
<accession>A0ACC0UBP5</accession>
<gene>
    <name evidence="1" type="ORF">F5148DRAFT_885651</name>
</gene>